<evidence type="ECO:0000313" key="2">
    <source>
        <dbReference type="EMBL" id="WMP12192.1"/>
    </source>
</evidence>
<proteinExistence type="predicted"/>
<dbReference type="AlphaFoldDB" id="A0AA51NF85"/>
<keyword evidence="2" id="KW-0150">Chloroplast</keyword>
<keyword evidence="1" id="KW-1133">Transmembrane helix</keyword>
<dbReference type="PANTHER" id="PTHR30188:SF4">
    <property type="entry name" value="PROTEIN TRIGALACTOSYLDIACYLGLYCEROL 1, CHLOROPLASTIC"/>
    <property type="match status" value="1"/>
</dbReference>
<feature type="transmembrane region" description="Helical" evidence="1">
    <location>
        <begin position="49"/>
        <end position="67"/>
    </location>
</feature>
<evidence type="ECO:0000256" key="1">
    <source>
        <dbReference type="SAM" id="Phobius"/>
    </source>
</evidence>
<keyword evidence="1" id="KW-0472">Membrane</keyword>
<accession>A0AA51NF85</accession>
<keyword evidence="2" id="KW-0934">Plastid</keyword>
<dbReference type="InterPro" id="IPR030802">
    <property type="entry name" value="Permease_MalE"/>
</dbReference>
<dbReference type="GO" id="GO:0005548">
    <property type="term" value="F:phospholipid transporter activity"/>
    <property type="evidence" value="ECO:0007669"/>
    <property type="project" value="TreeGrafter"/>
</dbReference>
<feature type="transmembrane region" description="Helical" evidence="1">
    <location>
        <begin position="233"/>
        <end position="257"/>
    </location>
</feature>
<reference evidence="2" key="1">
    <citation type="journal article" date="2023" name="J. Phycol.">
        <title>Gene-rich plastid genomes of two parasitic red algal species, Laurencia australis and L. verruciformis (Rhodomelaceae, Ceramiales), and a taxonomic revision of Janczewskia.</title>
        <authorList>
            <person name="Preuss M."/>
            <person name="Diaz-Tapia P."/>
            <person name="Verbruggen H."/>
            <person name="Zuccarello G.C."/>
        </authorList>
    </citation>
    <scope>NUCLEOTIDE SEQUENCE</scope>
    <source>
        <strain evidence="2">PD4142</strain>
    </source>
</reference>
<name>A0AA51NF85_9FLOR</name>
<feature type="transmembrane region" description="Helical" evidence="1">
    <location>
        <begin position="161"/>
        <end position="177"/>
    </location>
</feature>
<feature type="transmembrane region" description="Helical" evidence="1">
    <location>
        <begin position="189"/>
        <end position="213"/>
    </location>
</feature>
<dbReference type="PANTHER" id="PTHR30188">
    <property type="entry name" value="ABC TRANSPORTER PERMEASE PROTEIN-RELATED"/>
    <property type="match status" value="1"/>
</dbReference>
<keyword evidence="1" id="KW-0812">Transmembrane</keyword>
<feature type="transmembrane region" description="Helical" evidence="1">
    <location>
        <begin position="20"/>
        <end position="37"/>
    </location>
</feature>
<geneLocation type="chloroplast" evidence="2"/>
<dbReference type="GO" id="GO:0043190">
    <property type="term" value="C:ATP-binding cassette (ABC) transporter complex"/>
    <property type="evidence" value="ECO:0007669"/>
    <property type="project" value="InterPro"/>
</dbReference>
<dbReference type="EMBL" id="OQ908870">
    <property type="protein sequence ID" value="WMP12192.1"/>
    <property type="molecule type" value="Genomic_DNA"/>
</dbReference>
<organism evidence="2">
    <name type="scientific">Laurencia verruciformis</name>
    <dbReference type="NCBI Taxonomy" id="3073068"/>
    <lineage>
        <taxon>Eukaryota</taxon>
        <taxon>Rhodophyta</taxon>
        <taxon>Florideophyceae</taxon>
        <taxon>Rhodymeniophycidae</taxon>
        <taxon>Ceramiales</taxon>
        <taxon>Rhodomelaceae</taxon>
        <taxon>Laurencieae</taxon>
        <taxon>Laurencia</taxon>
    </lineage>
</organism>
<feature type="transmembrane region" description="Helical" evidence="1">
    <location>
        <begin position="269"/>
        <end position="289"/>
    </location>
</feature>
<dbReference type="Pfam" id="PF02405">
    <property type="entry name" value="MlaE"/>
    <property type="match status" value="1"/>
</dbReference>
<gene>
    <name evidence="2" type="primary">ycf63</name>
</gene>
<sequence>MNILYFLIKINSNFVFNKLVFKVCTVNQLYVSIYLINKVTMNVDQVYEKFFVSAKVVMFFLYYLGGININLNLMDIIDYTNIVSPQSLFITIITSFFISLVFSLQIAKEFMYLDAVQLVGTVFAVSFIRELSPVLTSIVIVGKVCSSFTSELATMVSTEQLDALFVLGINPINYLILPRIISMIIGLPMLNFISIITSVLSGVFICCIFYSINPSIFLSAVFYNSLMFDLFKSVVKTVVFAFFIGLISCVWGITSLGGSRAVGLSTTSSVVNCLLIIFILNFILSYLLFDNLMSSFQFA</sequence>
<feature type="transmembrane region" description="Helical" evidence="1">
    <location>
        <begin position="87"/>
        <end position="106"/>
    </location>
</feature>
<protein>
    <submittedName>
        <fullName evidence="2">Probable ABC transporter permease protein Ycf63</fullName>
    </submittedName>
</protein>